<dbReference type="AlphaFoldDB" id="A0A3N4M445"/>
<proteinExistence type="predicted"/>
<organism evidence="2 3">
    <name type="scientific">Terfezia boudieri ATCC MYA-4762</name>
    <dbReference type="NCBI Taxonomy" id="1051890"/>
    <lineage>
        <taxon>Eukaryota</taxon>
        <taxon>Fungi</taxon>
        <taxon>Dikarya</taxon>
        <taxon>Ascomycota</taxon>
        <taxon>Pezizomycotina</taxon>
        <taxon>Pezizomycetes</taxon>
        <taxon>Pezizales</taxon>
        <taxon>Pezizaceae</taxon>
        <taxon>Terfezia</taxon>
    </lineage>
</organism>
<dbReference type="Proteomes" id="UP000267821">
    <property type="component" value="Unassembled WGS sequence"/>
</dbReference>
<name>A0A3N4M445_9PEZI</name>
<feature type="compositionally biased region" description="Polar residues" evidence="1">
    <location>
        <begin position="86"/>
        <end position="97"/>
    </location>
</feature>
<protein>
    <submittedName>
        <fullName evidence="2">Uncharacterized protein</fullName>
    </submittedName>
</protein>
<accession>A0A3N4M445</accession>
<evidence type="ECO:0000313" key="3">
    <source>
        <dbReference type="Proteomes" id="UP000267821"/>
    </source>
</evidence>
<feature type="region of interest" description="Disordered" evidence="1">
    <location>
        <begin position="1"/>
        <end position="113"/>
    </location>
</feature>
<sequence length="301" mass="33491">MPSKKRHNKYLNLNFELPPTSLSKHTNLSRRKSLKHRKRTTKTSSTDYLEDDTPKAFARLMSSGAKRKRGGEEDVGGPKEKKISKGNPNKQPLPSTQKKLEQQQKPALQILPGESLRAFNRRVDACMPIPLKGSKTSKADPIDHLPNSKSKSKQPTSTPAGDPEEEDYSDYLTDSSTYSLDSHGDPRPKTFRPRAPRPPLKRTPGQKKKLKPRGPSPDPFAILLEKRGKAKFGETAEAPPELRVKPKEILRAKGKKVGVDVGGIPKAVGSIARREILAEERRGVVERYREMMEGRRAVGGA</sequence>
<feature type="compositionally biased region" description="Low complexity" evidence="1">
    <location>
        <begin position="170"/>
        <end position="181"/>
    </location>
</feature>
<evidence type="ECO:0000313" key="2">
    <source>
        <dbReference type="EMBL" id="RPB29926.1"/>
    </source>
</evidence>
<dbReference type="OrthoDB" id="5876637at2759"/>
<feature type="region of interest" description="Disordered" evidence="1">
    <location>
        <begin position="129"/>
        <end position="221"/>
    </location>
</feature>
<reference evidence="2 3" key="1">
    <citation type="journal article" date="2018" name="Nat. Ecol. Evol.">
        <title>Pezizomycetes genomes reveal the molecular basis of ectomycorrhizal truffle lifestyle.</title>
        <authorList>
            <person name="Murat C."/>
            <person name="Payen T."/>
            <person name="Noel B."/>
            <person name="Kuo A."/>
            <person name="Morin E."/>
            <person name="Chen J."/>
            <person name="Kohler A."/>
            <person name="Krizsan K."/>
            <person name="Balestrini R."/>
            <person name="Da Silva C."/>
            <person name="Montanini B."/>
            <person name="Hainaut M."/>
            <person name="Levati E."/>
            <person name="Barry K.W."/>
            <person name="Belfiori B."/>
            <person name="Cichocki N."/>
            <person name="Clum A."/>
            <person name="Dockter R.B."/>
            <person name="Fauchery L."/>
            <person name="Guy J."/>
            <person name="Iotti M."/>
            <person name="Le Tacon F."/>
            <person name="Lindquist E.A."/>
            <person name="Lipzen A."/>
            <person name="Malagnac F."/>
            <person name="Mello A."/>
            <person name="Molinier V."/>
            <person name="Miyauchi S."/>
            <person name="Poulain J."/>
            <person name="Riccioni C."/>
            <person name="Rubini A."/>
            <person name="Sitrit Y."/>
            <person name="Splivallo R."/>
            <person name="Traeger S."/>
            <person name="Wang M."/>
            <person name="Zifcakova L."/>
            <person name="Wipf D."/>
            <person name="Zambonelli A."/>
            <person name="Paolocci F."/>
            <person name="Nowrousian M."/>
            <person name="Ottonello S."/>
            <person name="Baldrian P."/>
            <person name="Spatafora J.W."/>
            <person name="Henrissat B."/>
            <person name="Nagy L.G."/>
            <person name="Aury J.M."/>
            <person name="Wincker P."/>
            <person name="Grigoriev I.V."/>
            <person name="Bonfante P."/>
            <person name="Martin F.M."/>
        </authorList>
    </citation>
    <scope>NUCLEOTIDE SEQUENCE [LARGE SCALE GENOMIC DNA]</scope>
    <source>
        <strain evidence="2 3">ATCC MYA-4762</strain>
    </source>
</reference>
<feature type="compositionally biased region" description="Basic and acidic residues" evidence="1">
    <location>
        <begin position="70"/>
        <end position="83"/>
    </location>
</feature>
<dbReference type="PANTHER" id="PTHR40644">
    <property type="entry name" value="UPF0653 PROTEIN C607.02C"/>
    <property type="match status" value="1"/>
</dbReference>
<gene>
    <name evidence="2" type="ORF">L211DRAFT_864461</name>
</gene>
<dbReference type="EMBL" id="ML121527">
    <property type="protein sequence ID" value="RPB29926.1"/>
    <property type="molecule type" value="Genomic_DNA"/>
</dbReference>
<evidence type="ECO:0000256" key="1">
    <source>
        <dbReference type="SAM" id="MobiDB-lite"/>
    </source>
</evidence>
<dbReference type="PANTHER" id="PTHR40644:SF1">
    <property type="entry name" value="UPF0653 PROTEIN C607.02C"/>
    <property type="match status" value="1"/>
</dbReference>
<keyword evidence="3" id="KW-1185">Reference proteome</keyword>
<dbReference type="InParanoid" id="A0A3N4M445"/>
<feature type="compositionally biased region" description="Basic residues" evidence="1">
    <location>
        <begin position="27"/>
        <end position="41"/>
    </location>
</feature>